<protein>
    <recommendedName>
        <fullName evidence="3">DNA helicase</fullName>
    </recommendedName>
</protein>
<dbReference type="GeneID" id="63690869"/>
<gene>
    <name evidence="1" type="ORF">DACRYDRAFT_66169</name>
</gene>
<reference evidence="1 2" key="1">
    <citation type="journal article" date="2012" name="Science">
        <title>The Paleozoic origin of enzymatic lignin decomposition reconstructed from 31 fungal genomes.</title>
        <authorList>
            <person name="Floudas D."/>
            <person name="Binder M."/>
            <person name="Riley R."/>
            <person name="Barry K."/>
            <person name="Blanchette R.A."/>
            <person name="Henrissat B."/>
            <person name="Martinez A.T."/>
            <person name="Otillar R."/>
            <person name="Spatafora J.W."/>
            <person name="Yadav J.S."/>
            <person name="Aerts A."/>
            <person name="Benoit I."/>
            <person name="Boyd A."/>
            <person name="Carlson A."/>
            <person name="Copeland A."/>
            <person name="Coutinho P.M."/>
            <person name="de Vries R.P."/>
            <person name="Ferreira P."/>
            <person name="Findley K."/>
            <person name="Foster B."/>
            <person name="Gaskell J."/>
            <person name="Glotzer D."/>
            <person name="Gorecki P."/>
            <person name="Heitman J."/>
            <person name="Hesse C."/>
            <person name="Hori C."/>
            <person name="Igarashi K."/>
            <person name="Jurgens J.A."/>
            <person name="Kallen N."/>
            <person name="Kersten P."/>
            <person name="Kohler A."/>
            <person name="Kuees U."/>
            <person name="Kumar T.K.A."/>
            <person name="Kuo A."/>
            <person name="LaButti K."/>
            <person name="Larrondo L.F."/>
            <person name="Lindquist E."/>
            <person name="Ling A."/>
            <person name="Lombard V."/>
            <person name="Lucas S."/>
            <person name="Lundell T."/>
            <person name="Martin R."/>
            <person name="McLaughlin D.J."/>
            <person name="Morgenstern I."/>
            <person name="Morin E."/>
            <person name="Murat C."/>
            <person name="Nagy L.G."/>
            <person name="Nolan M."/>
            <person name="Ohm R.A."/>
            <person name="Patyshakuliyeva A."/>
            <person name="Rokas A."/>
            <person name="Ruiz-Duenas F.J."/>
            <person name="Sabat G."/>
            <person name="Salamov A."/>
            <person name="Samejima M."/>
            <person name="Schmutz J."/>
            <person name="Slot J.C."/>
            <person name="St John F."/>
            <person name="Stenlid J."/>
            <person name="Sun H."/>
            <person name="Sun S."/>
            <person name="Syed K."/>
            <person name="Tsang A."/>
            <person name="Wiebenga A."/>
            <person name="Young D."/>
            <person name="Pisabarro A."/>
            <person name="Eastwood D.C."/>
            <person name="Martin F."/>
            <person name="Cullen D."/>
            <person name="Grigoriev I.V."/>
            <person name="Hibbett D.S."/>
        </authorList>
    </citation>
    <scope>NUCLEOTIDE SEQUENCE [LARGE SCALE GENOMIC DNA]</scope>
    <source>
        <strain evidence="1 2">DJM-731 SS1</strain>
    </source>
</reference>
<sequence>MGTLNEKSSNLMCRLERRVIYPNGMRPVEIHCHRSNVNWTNQNCISDLPGMPVTYAAIDTKERRETRKGRQAIDRMFDKERAPVTLTLKVNAPVILLRNMPEHVELVKGRFGTVLGFVTHTDWESRGEDISLFTDMELYPTKATVFKDLIDSSTRYPIVRFKEIAHLRAITVLVCPQDWEVMRTWGEGQTRSFGGYRRQVSQCW</sequence>
<dbReference type="OrthoDB" id="432234at2759"/>
<dbReference type="HOGENOM" id="CLU_1346018_0_0_1"/>
<evidence type="ECO:0008006" key="3">
    <source>
        <dbReference type="Google" id="ProtNLM"/>
    </source>
</evidence>
<proteinExistence type="predicted"/>
<evidence type="ECO:0000313" key="2">
    <source>
        <dbReference type="Proteomes" id="UP000030653"/>
    </source>
</evidence>
<dbReference type="AlphaFoldDB" id="M5GD38"/>
<name>M5GD38_DACPD</name>
<dbReference type="EMBL" id="JH795862">
    <property type="protein sequence ID" value="EJU02123.1"/>
    <property type="molecule type" value="Genomic_DNA"/>
</dbReference>
<organism evidence="1 2">
    <name type="scientific">Dacryopinax primogenitus (strain DJM 731)</name>
    <name type="common">Brown rot fungus</name>
    <dbReference type="NCBI Taxonomy" id="1858805"/>
    <lineage>
        <taxon>Eukaryota</taxon>
        <taxon>Fungi</taxon>
        <taxon>Dikarya</taxon>
        <taxon>Basidiomycota</taxon>
        <taxon>Agaricomycotina</taxon>
        <taxon>Dacrymycetes</taxon>
        <taxon>Dacrymycetales</taxon>
        <taxon>Dacrymycetaceae</taxon>
        <taxon>Dacryopinax</taxon>
    </lineage>
</organism>
<evidence type="ECO:0000313" key="1">
    <source>
        <dbReference type="EMBL" id="EJU02123.1"/>
    </source>
</evidence>
<dbReference type="Proteomes" id="UP000030653">
    <property type="component" value="Unassembled WGS sequence"/>
</dbReference>
<keyword evidence="2" id="KW-1185">Reference proteome</keyword>
<accession>M5GD38</accession>
<dbReference type="STRING" id="1858805.M5GD38"/>
<dbReference type="RefSeq" id="XP_040629020.1">
    <property type="nucleotide sequence ID" value="XM_040775807.1"/>
</dbReference>
<feature type="non-terminal residue" evidence="1">
    <location>
        <position position="1"/>
    </location>
</feature>